<dbReference type="PANTHER" id="PTHR42724">
    <property type="entry name" value="TETRAACYLDISACCHARIDE 4'-KINASE"/>
    <property type="match status" value="1"/>
</dbReference>
<evidence type="ECO:0000256" key="7">
    <source>
        <dbReference type="ARBA" id="ARBA00022679"/>
    </source>
</evidence>
<evidence type="ECO:0000313" key="15">
    <source>
        <dbReference type="Proteomes" id="UP001302949"/>
    </source>
</evidence>
<comment type="caution">
    <text evidence="14">The sequence shown here is derived from an EMBL/GenBank/DDBJ whole genome shotgun (WGS) entry which is preliminary data.</text>
</comment>
<dbReference type="InterPro" id="IPR027417">
    <property type="entry name" value="P-loop_NTPase"/>
</dbReference>
<evidence type="ECO:0000256" key="9">
    <source>
        <dbReference type="ARBA" id="ARBA00022777"/>
    </source>
</evidence>
<dbReference type="GO" id="GO:0009029">
    <property type="term" value="F:lipid-A 4'-kinase activity"/>
    <property type="evidence" value="ECO:0007669"/>
    <property type="project" value="UniProtKB-EC"/>
</dbReference>
<dbReference type="Proteomes" id="UP001302949">
    <property type="component" value="Unassembled WGS sequence"/>
</dbReference>
<comment type="catalytic activity">
    <reaction evidence="13">
        <text>a lipid A disaccharide + ATP = a lipid IVA + ADP + H(+)</text>
        <dbReference type="Rhea" id="RHEA:67840"/>
        <dbReference type="ChEBI" id="CHEBI:15378"/>
        <dbReference type="ChEBI" id="CHEBI:30616"/>
        <dbReference type="ChEBI" id="CHEBI:176343"/>
        <dbReference type="ChEBI" id="CHEBI:176425"/>
        <dbReference type="ChEBI" id="CHEBI:456216"/>
        <dbReference type="EC" id="2.7.1.130"/>
    </reaction>
</comment>
<dbReference type="EMBL" id="JAYFUM010000019">
    <property type="protein sequence ID" value="MEA5140631.1"/>
    <property type="molecule type" value="Genomic_DNA"/>
</dbReference>
<dbReference type="PANTHER" id="PTHR42724:SF1">
    <property type="entry name" value="TETRAACYLDISACCHARIDE 4'-KINASE, MITOCHONDRIAL-RELATED"/>
    <property type="match status" value="1"/>
</dbReference>
<evidence type="ECO:0000256" key="11">
    <source>
        <dbReference type="ARBA" id="ARBA00023098"/>
    </source>
</evidence>
<evidence type="ECO:0000256" key="13">
    <source>
        <dbReference type="HAMAP-Rule" id="MF_00409"/>
    </source>
</evidence>
<gene>
    <name evidence="13 14" type="primary">lpxK</name>
    <name evidence="14" type="ORF">VB248_15890</name>
</gene>
<dbReference type="InterPro" id="IPR003758">
    <property type="entry name" value="LpxK"/>
</dbReference>
<evidence type="ECO:0000256" key="8">
    <source>
        <dbReference type="ARBA" id="ARBA00022741"/>
    </source>
</evidence>
<name>A0ABU5QCQ6_9BACT</name>
<keyword evidence="6 13" id="KW-0441">Lipid A biosynthesis</keyword>
<proteinExistence type="inferred from homology"/>
<evidence type="ECO:0000256" key="1">
    <source>
        <dbReference type="ARBA" id="ARBA00002274"/>
    </source>
</evidence>
<comment type="caution">
    <text evidence="13">Lacks conserved residue(s) required for the propagation of feature annotation.</text>
</comment>
<keyword evidence="7 13" id="KW-0808">Transferase</keyword>
<evidence type="ECO:0000256" key="6">
    <source>
        <dbReference type="ARBA" id="ARBA00022556"/>
    </source>
</evidence>
<keyword evidence="11 13" id="KW-0443">Lipid metabolism</keyword>
<dbReference type="HAMAP" id="MF_00409">
    <property type="entry name" value="LpxK"/>
    <property type="match status" value="1"/>
</dbReference>
<evidence type="ECO:0000256" key="5">
    <source>
        <dbReference type="ARBA" id="ARBA00022516"/>
    </source>
</evidence>
<keyword evidence="10 13" id="KW-0067">ATP-binding</keyword>
<keyword evidence="9 13" id="KW-0418">Kinase</keyword>
<reference evidence="14 15" key="1">
    <citation type="submission" date="2023-12" db="EMBL/GenBank/DDBJ databases">
        <title>Novel species of the genus Arcicella isolated from rivers.</title>
        <authorList>
            <person name="Lu H."/>
        </authorList>
    </citation>
    <scope>NUCLEOTIDE SEQUENCE [LARGE SCALE GENOMIC DNA]</scope>
    <source>
        <strain evidence="14 15">KCTC 23307</strain>
    </source>
</reference>
<comment type="similarity">
    <text evidence="13">Belongs to the LpxK family.</text>
</comment>
<evidence type="ECO:0000256" key="4">
    <source>
        <dbReference type="ARBA" id="ARBA00016436"/>
    </source>
</evidence>
<comment type="function">
    <text evidence="1 13">Transfers the gamma-phosphate of ATP to the 4'-position of a tetraacyldisaccharide 1-phosphate intermediate (termed DS-1-P) to form tetraacyldisaccharide 1,4'-bis-phosphate (lipid IVA).</text>
</comment>
<dbReference type="Pfam" id="PF02606">
    <property type="entry name" value="LpxK"/>
    <property type="match status" value="1"/>
</dbReference>
<dbReference type="EC" id="2.7.1.130" evidence="3 13"/>
<dbReference type="RefSeq" id="WP_323297784.1">
    <property type="nucleotide sequence ID" value="NZ_JAYFUM010000019.1"/>
</dbReference>
<protein>
    <recommendedName>
        <fullName evidence="4 13">Tetraacyldisaccharide 4'-kinase</fullName>
        <ecNumber evidence="3 13">2.7.1.130</ecNumber>
    </recommendedName>
    <alternativeName>
        <fullName evidence="12 13">Lipid A 4'-kinase</fullName>
    </alternativeName>
</protein>
<dbReference type="SUPFAM" id="SSF52540">
    <property type="entry name" value="P-loop containing nucleoside triphosphate hydrolases"/>
    <property type="match status" value="1"/>
</dbReference>
<keyword evidence="8 13" id="KW-0547">Nucleotide-binding</keyword>
<evidence type="ECO:0000256" key="10">
    <source>
        <dbReference type="ARBA" id="ARBA00022840"/>
    </source>
</evidence>
<keyword evidence="5 13" id="KW-0444">Lipid biosynthesis</keyword>
<evidence type="ECO:0000256" key="12">
    <source>
        <dbReference type="ARBA" id="ARBA00029757"/>
    </source>
</evidence>
<comment type="pathway">
    <text evidence="2 13">Glycolipid biosynthesis; lipid IV(A) biosynthesis; lipid IV(A) from (3R)-3-hydroxytetradecanoyl-[acyl-carrier-protein] and UDP-N-acetyl-alpha-D-glucosamine: step 6/6.</text>
</comment>
<sequence>MSGIHSILRFILLPFSLLYGLITDVRNFLYDKNIFQVTVFDKVIINVGNLTVGGTGKSPHVEYLIRLLYPKFHLVSLSRGYGRKTKGFIIADQSATAESIGDEPMQFHQKFQNEVQVTVGEKRAEALTKIYEKLPFTDIVILDDAFQHRAVKASLNIVLMDFSRPIYEDFTFPAGRLRERRHGAKRADILIVTKCPNDLSKTAQEQIQHQLKPYLKATTPIFFTGIQYSTPKPLFENTSKAFSNTLLLVSGIANPKPFEAYCRKQFRVIKHLTFKDHHLFTEKDIPEMVDTFKHIQSEEKGILMTEKDMVKFKKFIKHEALQEIPLFYLPIEIYFLNQAQQEFNDLILQHISTESNP</sequence>
<evidence type="ECO:0000256" key="2">
    <source>
        <dbReference type="ARBA" id="ARBA00004870"/>
    </source>
</evidence>
<evidence type="ECO:0000256" key="3">
    <source>
        <dbReference type="ARBA" id="ARBA00012071"/>
    </source>
</evidence>
<evidence type="ECO:0000313" key="14">
    <source>
        <dbReference type="EMBL" id="MEA5140631.1"/>
    </source>
</evidence>
<accession>A0ABU5QCQ6</accession>
<keyword evidence="15" id="KW-1185">Reference proteome</keyword>
<organism evidence="14 15">
    <name type="scientific">Arcicella rigui</name>
    <dbReference type="NCBI Taxonomy" id="797020"/>
    <lineage>
        <taxon>Bacteria</taxon>
        <taxon>Pseudomonadati</taxon>
        <taxon>Bacteroidota</taxon>
        <taxon>Cytophagia</taxon>
        <taxon>Cytophagales</taxon>
        <taxon>Flectobacillaceae</taxon>
        <taxon>Arcicella</taxon>
    </lineage>
</organism>
<dbReference type="NCBIfam" id="TIGR00682">
    <property type="entry name" value="lpxK"/>
    <property type="match status" value="1"/>
</dbReference>